<dbReference type="AlphaFoldDB" id="A0A6G9AYY1"/>
<dbReference type="InterPro" id="IPR016084">
    <property type="entry name" value="Haem_Oase-like_multi-hlx"/>
</dbReference>
<evidence type="ECO:0000313" key="1">
    <source>
        <dbReference type="EMBL" id="QIP17505.1"/>
    </source>
</evidence>
<dbReference type="Proteomes" id="UP000501802">
    <property type="component" value="Chromosome"/>
</dbReference>
<dbReference type="InterPro" id="IPR024423">
    <property type="entry name" value="DUF3050"/>
</dbReference>
<evidence type="ECO:0000313" key="2">
    <source>
        <dbReference type="Proteomes" id="UP000501802"/>
    </source>
</evidence>
<sequence>MNEQLNFLSDRIEPLRQQLTNHPLYASVRSIDDLRLFMQSHVWAVWDFMSLLKALQRNLTCVDVPWRPIGNPETRYLINEIVVGEESDVDPDGNRLSHFELYLKAMNEAGAATHQIDALISELTHGQTINEALSNVSLPDGSRQFVNFTFDLIKKGQLHEIAAVFTFGREDLIPDLFIALVRQLRDQSPERLGLFTYYLERHIEVDGDHHSHLAKAMTAELCGSDTQRWNEATLAVEAALVARIALWDSVYEQISLAEPA</sequence>
<accession>A0A6G9AYY1</accession>
<name>A0A6G9AYY1_9BACT</name>
<dbReference type="KEGG" id="spib:G8759_35110"/>
<keyword evidence="2" id="KW-1185">Reference proteome</keyword>
<dbReference type="SUPFAM" id="SSF48613">
    <property type="entry name" value="Heme oxygenase-like"/>
    <property type="match status" value="1"/>
</dbReference>
<gene>
    <name evidence="1" type="ORF">G8759_35110</name>
</gene>
<reference evidence="1 2" key="1">
    <citation type="submission" date="2020-03" db="EMBL/GenBank/DDBJ databases">
        <authorList>
            <person name="Kim M.K."/>
        </authorList>
    </citation>
    <scope>NUCLEOTIDE SEQUENCE [LARGE SCALE GENOMIC DNA]</scope>
    <source>
        <strain evidence="1 2">BT328</strain>
    </source>
</reference>
<dbReference type="EMBL" id="CP050063">
    <property type="protein sequence ID" value="QIP17505.1"/>
    <property type="molecule type" value="Genomic_DNA"/>
</dbReference>
<protein>
    <submittedName>
        <fullName evidence="1">DUF3050 domain-containing protein</fullName>
    </submittedName>
</protein>
<organism evidence="1 2">
    <name type="scientific">Spirosoma aureum</name>
    <dbReference type="NCBI Taxonomy" id="2692134"/>
    <lineage>
        <taxon>Bacteria</taxon>
        <taxon>Pseudomonadati</taxon>
        <taxon>Bacteroidota</taxon>
        <taxon>Cytophagia</taxon>
        <taxon>Cytophagales</taxon>
        <taxon>Cytophagaceae</taxon>
        <taxon>Spirosoma</taxon>
    </lineage>
</organism>
<dbReference type="Pfam" id="PF11251">
    <property type="entry name" value="DUF3050"/>
    <property type="match status" value="1"/>
</dbReference>
<dbReference type="Gene3D" id="1.20.910.10">
    <property type="entry name" value="Heme oxygenase-like"/>
    <property type="match status" value="1"/>
</dbReference>
<proteinExistence type="predicted"/>
<dbReference type="RefSeq" id="WP_167218415.1">
    <property type="nucleotide sequence ID" value="NZ_CP050063.1"/>
</dbReference>